<feature type="non-terminal residue" evidence="2">
    <location>
        <position position="249"/>
    </location>
</feature>
<sequence length="249" mass="27795">MSLVVLLVEPQSQSIWSTRKTTPLVVVSLVQKVTQMDFGFLGHDRHHQGRLRFIVRKADGMKGIKRSAPNLIPDHPPSGSLFTLTVNARTLLFIYLNVILGDVETSPFRTMPPVRSAPLSQRSAPTCGELYFCQCWDCESHETIIPGTVANLVRGRYLPYAQFSKHQTSLKLSGLAVYSQQASDPSPGLQEGRVEAKDHQPRHVKPAKKSQTSNEELEAYCSQLRSFQRRAAQIPEIALSVRPAFKTMA</sequence>
<evidence type="ECO:0000313" key="2">
    <source>
        <dbReference type="EMBL" id="KAF9486615.1"/>
    </source>
</evidence>
<feature type="region of interest" description="Disordered" evidence="1">
    <location>
        <begin position="181"/>
        <end position="215"/>
    </location>
</feature>
<accession>A0A9P5ZH94</accession>
<evidence type="ECO:0000313" key="3">
    <source>
        <dbReference type="Proteomes" id="UP000807025"/>
    </source>
</evidence>
<feature type="compositionally biased region" description="Basic and acidic residues" evidence="1">
    <location>
        <begin position="192"/>
        <end position="201"/>
    </location>
</feature>
<protein>
    <submittedName>
        <fullName evidence="2">Uncharacterized protein</fullName>
    </submittedName>
</protein>
<dbReference type="EMBL" id="MU155102">
    <property type="protein sequence ID" value="KAF9486615.1"/>
    <property type="molecule type" value="Genomic_DNA"/>
</dbReference>
<name>A0A9P5ZH94_PLEER</name>
<proteinExistence type="predicted"/>
<dbReference type="Proteomes" id="UP000807025">
    <property type="component" value="Unassembled WGS sequence"/>
</dbReference>
<reference evidence="2" key="1">
    <citation type="submission" date="2020-11" db="EMBL/GenBank/DDBJ databases">
        <authorList>
            <consortium name="DOE Joint Genome Institute"/>
            <person name="Ahrendt S."/>
            <person name="Riley R."/>
            <person name="Andreopoulos W."/>
            <person name="Labutti K."/>
            <person name="Pangilinan J."/>
            <person name="Ruiz-Duenas F.J."/>
            <person name="Barrasa J.M."/>
            <person name="Sanchez-Garcia M."/>
            <person name="Camarero S."/>
            <person name="Miyauchi S."/>
            <person name="Serrano A."/>
            <person name="Linde D."/>
            <person name="Babiker R."/>
            <person name="Drula E."/>
            <person name="Ayuso-Fernandez I."/>
            <person name="Pacheco R."/>
            <person name="Padilla G."/>
            <person name="Ferreira P."/>
            <person name="Barriuso J."/>
            <person name="Kellner H."/>
            <person name="Castanera R."/>
            <person name="Alfaro M."/>
            <person name="Ramirez L."/>
            <person name="Pisabarro A.G."/>
            <person name="Kuo A."/>
            <person name="Tritt A."/>
            <person name="Lipzen A."/>
            <person name="He G."/>
            <person name="Yan M."/>
            <person name="Ng V."/>
            <person name="Cullen D."/>
            <person name="Martin F."/>
            <person name="Rosso M.-N."/>
            <person name="Henrissat B."/>
            <person name="Hibbett D."/>
            <person name="Martinez A.T."/>
            <person name="Grigoriev I.V."/>
        </authorList>
    </citation>
    <scope>NUCLEOTIDE SEQUENCE</scope>
    <source>
        <strain evidence="2">ATCC 90797</strain>
    </source>
</reference>
<evidence type="ECO:0000256" key="1">
    <source>
        <dbReference type="SAM" id="MobiDB-lite"/>
    </source>
</evidence>
<keyword evidence="3" id="KW-1185">Reference proteome</keyword>
<gene>
    <name evidence="2" type="ORF">BDN71DRAFT_1437463</name>
</gene>
<dbReference type="AlphaFoldDB" id="A0A9P5ZH94"/>
<comment type="caution">
    <text evidence="2">The sequence shown here is derived from an EMBL/GenBank/DDBJ whole genome shotgun (WGS) entry which is preliminary data.</text>
</comment>
<organism evidence="2 3">
    <name type="scientific">Pleurotus eryngii</name>
    <name type="common">Boletus of the steppes</name>
    <dbReference type="NCBI Taxonomy" id="5323"/>
    <lineage>
        <taxon>Eukaryota</taxon>
        <taxon>Fungi</taxon>
        <taxon>Dikarya</taxon>
        <taxon>Basidiomycota</taxon>
        <taxon>Agaricomycotina</taxon>
        <taxon>Agaricomycetes</taxon>
        <taxon>Agaricomycetidae</taxon>
        <taxon>Agaricales</taxon>
        <taxon>Pleurotineae</taxon>
        <taxon>Pleurotaceae</taxon>
        <taxon>Pleurotus</taxon>
    </lineage>
</organism>